<keyword evidence="12 13" id="KW-0472">Membrane</keyword>
<comment type="similarity">
    <text evidence="3">Belongs to the peptidase M50B family.</text>
</comment>
<comment type="caution">
    <text evidence="15">The sequence shown here is derived from an EMBL/GenBank/DDBJ whole genome shotgun (WGS) entry which is preliminary data.</text>
</comment>
<evidence type="ECO:0000256" key="7">
    <source>
        <dbReference type="ARBA" id="ARBA00022723"/>
    </source>
</evidence>
<keyword evidence="9" id="KW-0862">Zinc</keyword>
<dbReference type="PANTHER" id="PTHR35864">
    <property type="entry name" value="ZINC METALLOPROTEASE MJ0611-RELATED"/>
    <property type="match status" value="1"/>
</dbReference>
<feature type="transmembrane region" description="Helical" evidence="13">
    <location>
        <begin position="55"/>
        <end position="71"/>
    </location>
</feature>
<dbReference type="GO" id="GO:0006508">
    <property type="term" value="P:proteolysis"/>
    <property type="evidence" value="ECO:0007669"/>
    <property type="project" value="UniProtKB-KW"/>
</dbReference>
<dbReference type="CDD" id="cd06158">
    <property type="entry name" value="S2P-M50_like_1"/>
    <property type="match status" value="1"/>
</dbReference>
<feature type="transmembrane region" description="Helical" evidence="13">
    <location>
        <begin position="125"/>
        <end position="146"/>
    </location>
</feature>
<dbReference type="GO" id="GO:0005886">
    <property type="term" value="C:plasma membrane"/>
    <property type="evidence" value="ECO:0007669"/>
    <property type="project" value="UniProtKB-SubCell"/>
</dbReference>
<comment type="subcellular location">
    <subcellularLocation>
        <location evidence="2">Cell membrane</location>
        <topology evidence="2">Multi-pass membrane protein</topology>
    </subcellularLocation>
</comment>
<dbReference type="Proteomes" id="UP000177141">
    <property type="component" value="Unassembled WGS sequence"/>
</dbReference>
<evidence type="ECO:0000256" key="9">
    <source>
        <dbReference type="ARBA" id="ARBA00022833"/>
    </source>
</evidence>
<keyword evidence="8" id="KW-0378">Hydrolase</keyword>
<gene>
    <name evidence="15" type="ORF">A3A93_04645</name>
</gene>
<keyword evidence="10 13" id="KW-1133">Transmembrane helix</keyword>
<dbReference type="InterPro" id="IPR052348">
    <property type="entry name" value="Metallopeptidase_M50B"/>
</dbReference>
<accession>A0A1F7IWK4</accession>
<evidence type="ECO:0000313" key="15">
    <source>
        <dbReference type="EMBL" id="OGK47733.1"/>
    </source>
</evidence>
<keyword evidence="11" id="KW-0482">Metalloprotease</keyword>
<feature type="transmembrane region" description="Helical" evidence="13">
    <location>
        <begin position="175"/>
        <end position="193"/>
    </location>
</feature>
<dbReference type="PANTHER" id="PTHR35864:SF1">
    <property type="entry name" value="ZINC METALLOPROTEASE YWHC-RELATED"/>
    <property type="match status" value="1"/>
</dbReference>
<proteinExistence type="inferred from homology"/>
<dbReference type="GO" id="GO:0008237">
    <property type="term" value="F:metallopeptidase activity"/>
    <property type="evidence" value="ECO:0007669"/>
    <property type="project" value="UniProtKB-KW"/>
</dbReference>
<evidence type="ECO:0000259" key="14">
    <source>
        <dbReference type="Pfam" id="PF02163"/>
    </source>
</evidence>
<comment type="cofactor">
    <cofactor evidence="1">
        <name>Zn(2+)</name>
        <dbReference type="ChEBI" id="CHEBI:29105"/>
    </cofactor>
</comment>
<dbReference type="InterPro" id="IPR008915">
    <property type="entry name" value="Peptidase_M50"/>
</dbReference>
<evidence type="ECO:0000256" key="12">
    <source>
        <dbReference type="ARBA" id="ARBA00023136"/>
    </source>
</evidence>
<evidence type="ECO:0000313" key="16">
    <source>
        <dbReference type="Proteomes" id="UP000177141"/>
    </source>
</evidence>
<reference evidence="15 16" key="1">
    <citation type="journal article" date="2016" name="Nat. Commun.">
        <title>Thousands of microbial genomes shed light on interconnected biogeochemical processes in an aquifer system.</title>
        <authorList>
            <person name="Anantharaman K."/>
            <person name="Brown C.T."/>
            <person name="Hug L.A."/>
            <person name="Sharon I."/>
            <person name="Castelle C.J."/>
            <person name="Probst A.J."/>
            <person name="Thomas B.C."/>
            <person name="Singh A."/>
            <person name="Wilkins M.J."/>
            <person name="Karaoz U."/>
            <person name="Brodie E.L."/>
            <person name="Williams K.H."/>
            <person name="Hubbard S.S."/>
            <person name="Banfield J.F."/>
        </authorList>
    </citation>
    <scope>NUCLEOTIDE SEQUENCE [LARGE SCALE GENOMIC DNA]</scope>
</reference>
<dbReference type="Pfam" id="PF02163">
    <property type="entry name" value="Peptidase_M50"/>
    <property type="match status" value="1"/>
</dbReference>
<keyword evidence="5" id="KW-0645">Protease</keyword>
<name>A0A1F7IWK4_9BACT</name>
<keyword evidence="7" id="KW-0479">Metal-binding</keyword>
<feature type="domain" description="Peptidase M50" evidence="14">
    <location>
        <begin position="133"/>
        <end position="168"/>
    </location>
</feature>
<protein>
    <recommendedName>
        <fullName evidence="14">Peptidase M50 domain-containing protein</fullName>
    </recommendedName>
</protein>
<sequence length="217" mass="24413">MIATLFTDPLFFFLALISIVIAITIHEFAHAKTADYLGDPTPEMQGRVNLDPRSHLDLYGLLFLLLFGFGWGKPVQFDPYNLKHPRRDAAIISLAGPASNIALATLCSILIRLFTFIDIPVLTTISYIIFPPLIMLNLILCVFNLLPIHPLDGFKIVGGLLNEHQSHEWYKLERYGLIFLLMLIIPFGGRAMLSTILGPVLNFLYAFFIPIPTVNFI</sequence>
<organism evidence="15 16">
    <name type="scientific">Candidatus Roizmanbacteria bacterium RIFCSPLOWO2_01_FULL_38_12</name>
    <dbReference type="NCBI Taxonomy" id="1802061"/>
    <lineage>
        <taxon>Bacteria</taxon>
        <taxon>Candidatus Roizmaniibacteriota</taxon>
    </lineage>
</organism>
<evidence type="ECO:0000256" key="3">
    <source>
        <dbReference type="ARBA" id="ARBA00007931"/>
    </source>
</evidence>
<evidence type="ECO:0000256" key="4">
    <source>
        <dbReference type="ARBA" id="ARBA00022475"/>
    </source>
</evidence>
<dbReference type="GO" id="GO:0046872">
    <property type="term" value="F:metal ion binding"/>
    <property type="evidence" value="ECO:0007669"/>
    <property type="project" value="UniProtKB-KW"/>
</dbReference>
<feature type="transmembrane region" description="Helical" evidence="13">
    <location>
        <begin position="91"/>
        <end position="113"/>
    </location>
</feature>
<dbReference type="EMBL" id="MGAL01000027">
    <property type="protein sequence ID" value="OGK47733.1"/>
    <property type="molecule type" value="Genomic_DNA"/>
</dbReference>
<dbReference type="InterPro" id="IPR044537">
    <property type="entry name" value="Rip2-like"/>
</dbReference>
<evidence type="ECO:0000256" key="5">
    <source>
        <dbReference type="ARBA" id="ARBA00022670"/>
    </source>
</evidence>
<keyword evidence="6 13" id="KW-0812">Transmembrane</keyword>
<dbReference type="AlphaFoldDB" id="A0A1F7IWK4"/>
<evidence type="ECO:0000256" key="8">
    <source>
        <dbReference type="ARBA" id="ARBA00022801"/>
    </source>
</evidence>
<evidence type="ECO:0000256" key="2">
    <source>
        <dbReference type="ARBA" id="ARBA00004651"/>
    </source>
</evidence>
<evidence type="ECO:0000256" key="1">
    <source>
        <dbReference type="ARBA" id="ARBA00001947"/>
    </source>
</evidence>
<evidence type="ECO:0000256" key="10">
    <source>
        <dbReference type="ARBA" id="ARBA00022989"/>
    </source>
</evidence>
<evidence type="ECO:0000256" key="13">
    <source>
        <dbReference type="SAM" id="Phobius"/>
    </source>
</evidence>
<keyword evidence="4" id="KW-1003">Cell membrane</keyword>
<evidence type="ECO:0000256" key="6">
    <source>
        <dbReference type="ARBA" id="ARBA00022692"/>
    </source>
</evidence>
<evidence type="ECO:0000256" key="11">
    <source>
        <dbReference type="ARBA" id="ARBA00023049"/>
    </source>
</evidence>